<dbReference type="PANTHER" id="PTHR34183">
    <property type="entry name" value="ENDOLYTIC PEPTIDOGLYCAN TRANSGLYCOSYLASE RLPA"/>
    <property type="match status" value="1"/>
</dbReference>
<dbReference type="InterPro" id="IPR036366">
    <property type="entry name" value="PGBDSf"/>
</dbReference>
<dbReference type="Pfam" id="PF03330">
    <property type="entry name" value="DPBB_1"/>
    <property type="match status" value="1"/>
</dbReference>
<dbReference type="SUPFAM" id="SSF47090">
    <property type="entry name" value="PGBD-like"/>
    <property type="match status" value="1"/>
</dbReference>
<proteinExistence type="predicted"/>
<dbReference type="InterPro" id="IPR036908">
    <property type="entry name" value="RlpA-like_sf"/>
</dbReference>
<keyword evidence="2" id="KW-0812">Transmembrane</keyword>
<dbReference type="InterPro" id="IPR009009">
    <property type="entry name" value="RlpA-like_DPBB"/>
</dbReference>
<dbReference type="EMBL" id="CAESAN010000137">
    <property type="protein sequence ID" value="CAB4346558.1"/>
    <property type="molecule type" value="Genomic_DNA"/>
</dbReference>
<sequence length="289" mass="31420">MTTETSTAWWSEVAHLRPQDETAAEAPSPTADAPQPPKFRRVPIVRRPTAPQARSLVKQSSRQIQSPRQSAPLQSRRPDRIAAWAAMLGFVLVLMAAVSANAAPMHRLGDRTLKMPMHGHDVTQLQGKLRRLKMLHVSPTGHFGTLTRAALRRYQRSRCLTADGIAGPATLSKLKNHAHACSSKAPSSGGGGGSSRGITRKRVVTWYGPGWYGRKTACGNTLTSRLYGVAHKTLPCGTVVRFSFRGRTVRTKVVDRGPYASGVDYDLTWAAARKLGVISIGRASVRASR</sequence>
<evidence type="ECO:0000259" key="3">
    <source>
        <dbReference type="Pfam" id="PF01471"/>
    </source>
</evidence>
<dbReference type="PANTHER" id="PTHR34183:SF1">
    <property type="entry name" value="ENDOLYTIC PEPTIDOGLYCAN TRANSGLYCOSYLASE RLPA"/>
    <property type="match status" value="1"/>
</dbReference>
<dbReference type="AlphaFoldDB" id="A0A6J5ZYE4"/>
<dbReference type="InterPro" id="IPR036365">
    <property type="entry name" value="PGBD-like_sf"/>
</dbReference>
<keyword evidence="2" id="KW-1133">Transmembrane helix</keyword>
<reference evidence="5" key="1">
    <citation type="submission" date="2020-05" db="EMBL/GenBank/DDBJ databases">
        <authorList>
            <person name="Chiriac C."/>
            <person name="Salcher M."/>
            <person name="Ghai R."/>
            <person name="Kavagutti S V."/>
        </authorList>
    </citation>
    <scope>NUCLEOTIDE SEQUENCE</scope>
</reference>
<accession>A0A6J5ZYE4</accession>
<evidence type="ECO:0000259" key="4">
    <source>
        <dbReference type="Pfam" id="PF03330"/>
    </source>
</evidence>
<dbReference type="Gene3D" id="2.40.40.10">
    <property type="entry name" value="RlpA-like domain"/>
    <property type="match status" value="1"/>
</dbReference>
<name>A0A6J5ZYE4_9ZZZZ</name>
<organism evidence="5">
    <name type="scientific">freshwater metagenome</name>
    <dbReference type="NCBI Taxonomy" id="449393"/>
    <lineage>
        <taxon>unclassified sequences</taxon>
        <taxon>metagenomes</taxon>
        <taxon>ecological metagenomes</taxon>
    </lineage>
</organism>
<evidence type="ECO:0000256" key="1">
    <source>
        <dbReference type="SAM" id="MobiDB-lite"/>
    </source>
</evidence>
<feature type="domain" description="RlpA-like protein double-psi beta-barrel" evidence="4">
    <location>
        <begin position="211"/>
        <end position="286"/>
    </location>
</feature>
<evidence type="ECO:0000256" key="2">
    <source>
        <dbReference type="SAM" id="Phobius"/>
    </source>
</evidence>
<dbReference type="InterPro" id="IPR002477">
    <property type="entry name" value="Peptidoglycan-bd-like"/>
</dbReference>
<evidence type="ECO:0000313" key="5">
    <source>
        <dbReference type="EMBL" id="CAB4346558.1"/>
    </source>
</evidence>
<feature type="transmembrane region" description="Helical" evidence="2">
    <location>
        <begin position="81"/>
        <end position="103"/>
    </location>
</feature>
<dbReference type="Pfam" id="PF01471">
    <property type="entry name" value="PG_binding_1"/>
    <property type="match status" value="1"/>
</dbReference>
<protein>
    <submittedName>
        <fullName evidence="5">Unannotated protein</fullName>
    </submittedName>
</protein>
<gene>
    <name evidence="5" type="ORF">UFOPK3547_01398</name>
</gene>
<dbReference type="Gene3D" id="1.10.101.10">
    <property type="entry name" value="PGBD-like superfamily/PGBD"/>
    <property type="match status" value="1"/>
</dbReference>
<dbReference type="CDD" id="cd22268">
    <property type="entry name" value="DPBB_RlpA-like"/>
    <property type="match status" value="1"/>
</dbReference>
<keyword evidence="2" id="KW-0472">Membrane</keyword>
<feature type="region of interest" description="Disordered" evidence="1">
    <location>
        <begin position="1"/>
        <end position="76"/>
    </location>
</feature>
<feature type="compositionally biased region" description="Low complexity" evidence="1">
    <location>
        <begin position="59"/>
        <end position="70"/>
    </location>
</feature>
<feature type="domain" description="Peptidoglycan binding-like" evidence="3">
    <location>
        <begin position="119"/>
        <end position="174"/>
    </location>
</feature>